<dbReference type="PRINTS" id="PR01802">
    <property type="entry name" value="SYNEMBRYN"/>
</dbReference>
<dbReference type="PANTHER" id="PTHR12425">
    <property type="entry name" value="SYNEMBRYN"/>
    <property type="match status" value="1"/>
</dbReference>
<dbReference type="PANTHER" id="PTHR12425:SF5">
    <property type="entry name" value="SYNEMBRYN"/>
    <property type="match status" value="1"/>
</dbReference>
<dbReference type="EMBL" id="LSSL01001127">
    <property type="protein sequence ID" value="OLY83003.1"/>
    <property type="molecule type" value="Genomic_DNA"/>
</dbReference>
<sequence length="431" mass="47558">MSVSEISSRIPQNVLSCQYSLLLSDLKQLSSLVLLPSVPFSANNIPSFSSTPPNDSSLLAEILVIFANSLFLDSSTTTTTSTFVQNDGLPLISHCLSNVSLLSSTDSTVHFDPEFGSSSALKELFKAIFLLSNNYEISFRSSSSFLNSSDDFLFGNYISQDHFSPFKSSLEAVLGSMVYISSLPDSFDLYHFALQALFNFPVPPPGSPIYDIWFPSSNQFIHLNSILSYLKSRVSTYTFNDSVNSIDLSPEQQANEFPLFCILARLSIANSLAKKHAFDFIFANRDYSVLPEIGNSISAIVTRIIRAPMQSNFTLLVGDFIYLICDSNSSIFVTQIGFGNAAGYLNARNLPLNTITELPDSSTASNIPHSDPTNPITGSTFSPQHSTQTEKDLADMSDSEKEREAERLFVLFDRLNKNGIFKVQPQFDNPN</sequence>
<name>A0A1R0H1I6_9FUNG</name>
<reference evidence="7 8" key="1">
    <citation type="journal article" date="2016" name="Mol. Biol. Evol.">
        <title>Genome-Wide Survey of Gut Fungi (Harpellales) Reveals the First Horizontally Transferred Ubiquitin Gene from a Mosquito Host.</title>
        <authorList>
            <person name="Wang Y."/>
            <person name="White M.M."/>
            <person name="Kvist S."/>
            <person name="Moncalvo J.M."/>
        </authorList>
    </citation>
    <scope>NUCLEOTIDE SEQUENCE [LARGE SCALE GENOMIC DNA]</scope>
    <source>
        <strain evidence="7 8">ALG-7-W6</strain>
    </source>
</reference>
<feature type="region of interest" description="Disordered" evidence="6">
    <location>
        <begin position="361"/>
        <end position="401"/>
    </location>
</feature>
<evidence type="ECO:0000313" key="7">
    <source>
        <dbReference type="EMBL" id="OLY83003.1"/>
    </source>
</evidence>
<accession>A0A1R0H1I6</accession>
<keyword evidence="5" id="KW-0143">Chaperone</keyword>
<evidence type="ECO:0000256" key="4">
    <source>
        <dbReference type="ARBA" id="ARBA00022658"/>
    </source>
</evidence>
<dbReference type="STRING" id="133383.A0A1R0H1I6"/>
<keyword evidence="4" id="KW-0344">Guanine-nucleotide releasing factor</keyword>
<dbReference type="Pfam" id="PF10165">
    <property type="entry name" value="Ric8"/>
    <property type="match status" value="1"/>
</dbReference>
<dbReference type="GO" id="GO:0007186">
    <property type="term" value="P:G protein-coupled receptor signaling pathway"/>
    <property type="evidence" value="ECO:0007669"/>
    <property type="project" value="TreeGrafter"/>
</dbReference>
<comment type="caution">
    <text evidence="7">The sequence shown here is derived from an EMBL/GenBank/DDBJ whole genome shotgun (WGS) entry which is preliminary data.</text>
</comment>
<dbReference type="GO" id="GO:0001965">
    <property type="term" value="F:G-protein alpha-subunit binding"/>
    <property type="evidence" value="ECO:0007669"/>
    <property type="project" value="TreeGrafter"/>
</dbReference>
<dbReference type="OrthoDB" id="5585685at2759"/>
<proteinExistence type="inferred from homology"/>
<comment type="subcellular location">
    <subcellularLocation>
        <location evidence="1">Cytoplasm</location>
        <location evidence="1">Cell cortex</location>
    </subcellularLocation>
</comment>
<feature type="compositionally biased region" description="Polar residues" evidence="6">
    <location>
        <begin position="361"/>
        <end position="387"/>
    </location>
</feature>
<organism evidence="7 8">
    <name type="scientific">Smittium mucronatum</name>
    <dbReference type="NCBI Taxonomy" id="133383"/>
    <lineage>
        <taxon>Eukaryota</taxon>
        <taxon>Fungi</taxon>
        <taxon>Fungi incertae sedis</taxon>
        <taxon>Zoopagomycota</taxon>
        <taxon>Kickxellomycotina</taxon>
        <taxon>Harpellomycetes</taxon>
        <taxon>Harpellales</taxon>
        <taxon>Legeriomycetaceae</taxon>
        <taxon>Smittium</taxon>
    </lineage>
</organism>
<keyword evidence="3" id="KW-0963">Cytoplasm</keyword>
<protein>
    <submittedName>
        <fullName evidence="7">Synembryn-A</fullName>
    </submittedName>
</protein>
<dbReference type="AlphaFoldDB" id="A0A1R0H1I6"/>
<feature type="compositionally biased region" description="Basic and acidic residues" evidence="6">
    <location>
        <begin position="388"/>
        <end position="401"/>
    </location>
</feature>
<comment type="similarity">
    <text evidence="2">Belongs to the synembryn family.</text>
</comment>
<dbReference type="Proteomes" id="UP000187455">
    <property type="component" value="Unassembled WGS sequence"/>
</dbReference>
<evidence type="ECO:0000256" key="6">
    <source>
        <dbReference type="SAM" id="MobiDB-lite"/>
    </source>
</evidence>
<dbReference type="GO" id="GO:0005938">
    <property type="term" value="C:cell cortex"/>
    <property type="evidence" value="ECO:0007669"/>
    <property type="project" value="UniProtKB-SubCell"/>
</dbReference>
<dbReference type="GO" id="GO:0005085">
    <property type="term" value="F:guanyl-nucleotide exchange factor activity"/>
    <property type="evidence" value="ECO:0007669"/>
    <property type="project" value="UniProtKB-KW"/>
</dbReference>
<evidence type="ECO:0000256" key="5">
    <source>
        <dbReference type="ARBA" id="ARBA00023186"/>
    </source>
</evidence>
<evidence type="ECO:0000256" key="2">
    <source>
        <dbReference type="ARBA" id="ARBA00009049"/>
    </source>
</evidence>
<dbReference type="InterPro" id="IPR019318">
    <property type="entry name" value="Gua_nucleotide_exch_fac_Ric8"/>
</dbReference>
<keyword evidence="8" id="KW-1185">Reference proteome</keyword>
<evidence type="ECO:0000256" key="3">
    <source>
        <dbReference type="ARBA" id="ARBA00022490"/>
    </source>
</evidence>
<gene>
    <name evidence="7" type="ORF">AYI68_g2869</name>
</gene>
<evidence type="ECO:0000256" key="1">
    <source>
        <dbReference type="ARBA" id="ARBA00004544"/>
    </source>
</evidence>
<evidence type="ECO:0000313" key="8">
    <source>
        <dbReference type="Proteomes" id="UP000187455"/>
    </source>
</evidence>
<dbReference type="InterPro" id="IPR008376">
    <property type="entry name" value="Chaperone_Ric-8_A/B"/>
</dbReference>